<organism evidence="1 2">
    <name type="scientific">Stephania yunnanensis</name>
    <dbReference type="NCBI Taxonomy" id="152371"/>
    <lineage>
        <taxon>Eukaryota</taxon>
        <taxon>Viridiplantae</taxon>
        <taxon>Streptophyta</taxon>
        <taxon>Embryophyta</taxon>
        <taxon>Tracheophyta</taxon>
        <taxon>Spermatophyta</taxon>
        <taxon>Magnoliopsida</taxon>
        <taxon>Ranunculales</taxon>
        <taxon>Menispermaceae</taxon>
        <taxon>Menispermoideae</taxon>
        <taxon>Cissampelideae</taxon>
        <taxon>Stephania</taxon>
    </lineage>
</organism>
<comment type="caution">
    <text evidence="1">The sequence shown here is derived from an EMBL/GenBank/DDBJ whole genome shotgun (WGS) entry which is preliminary data.</text>
</comment>
<keyword evidence="2" id="KW-1185">Reference proteome</keyword>
<evidence type="ECO:0000313" key="2">
    <source>
        <dbReference type="Proteomes" id="UP001420932"/>
    </source>
</evidence>
<dbReference type="AlphaFoldDB" id="A0AAP0EIK6"/>
<gene>
    <name evidence="1" type="ORF">Syun_027766</name>
</gene>
<name>A0AAP0EIK6_9MAGN</name>
<reference evidence="1 2" key="1">
    <citation type="submission" date="2024-01" db="EMBL/GenBank/DDBJ databases">
        <title>Genome assemblies of Stephania.</title>
        <authorList>
            <person name="Yang L."/>
        </authorList>
    </citation>
    <scope>NUCLEOTIDE SEQUENCE [LARGE SCALE GENOMIC DNA]</scope>
    <source>
        <strain evidence="1">YNDBR</strain>
        <tissue evidence="1">Leaf</tissue>
    </source>
</reference>
<protein>
    <submittedName>
        <fullName evidence="1">Uncharacterized protein</fullName>
    </submittedName>
</protein>
<sequence length="131" mass="14538">MRAKDHYSGCVYTVNIYADEQKVSVPGSADANTLIKKLMKSGKTTLLLALADYAFGSSEFWKNNIAFGTCRTARTWIARTRIASTVKAIVNERIGNGEVSNKQGIRGREDVSVIRCRKKICLRLRIAPLAE</sequence>
<dbReference type="EMBL" id="JBBNAF010000012">
    <property type="protein sequence ID" value="KAK9092855.1"/>
    <property type="molecule type" value="Genomic_DNA"/>
</dbReference>
<proteinExistence type="predicted"/>
<evidence type="ECO:0000313" key="1">
    <source>
        <dbReference type="EMBL" id="KAK9092855.1"/>
    </source>
</evidence>
<dbReference type="Proteomes" id="UP001420932">
    <property type="component" value="Unassembled WGS sequence"/>
</dbReference>
<accession>A0AAP0EIK6</accession>